<accession>A0A433U4S9</accession>
<dbReference type="OrthoDB" id="10552774at2759"/>
<keyword evidence="3" id="KW-1185">Reference proteome</keyword>
<keyword evidence="1" id="KW-0732">Signal</keyword>
<feature type="chain" id="PRO_5019215771" evidence="1">
    <location>
        <begin position="22"/>
        <end position="141"/>
    </location>
</feature>
<reference evidence="2 3" key="1">
    <citation type="submission" date="2019-01" db="EMBL/GenBank/DDBJ databases">
        <title>A draft genome assembly of the solar-powered sea slug Elysia chlorotica.</title>
        <authorList>
            <person name="Cai H."/>
            <person name="Li Q."/>
            <person name="Fang X."/>
            <person name="Li J."/>
            <person name="Curtis N.E."/>
            <person name="Altenburger A."/>
            <person name="Shibata T."/>
            <person name="Feng M."/>
            <person name="Maeda T."/>
            <person name="Schwartz J.A."/>
            <person name="Shigenobu S."/>
            <person name="Lundholm N."/>
            <person name="Nishiyama T."/>
            <person name="Yang H."/>
            <person name="Hasebe M."/>
            <person name="Li S."/>
            <person name="Pierce S.K."/>
            <person name="Wang J."/>
        </authorList>
    </citation>
    <scope>NUCLEOTIDE SEQUENCE [LARGE SCALE GENOMIC DNA]</scope>
    <source>
        <strain evidence="2">EC2010</strain>
        <tissue evidence="2">Whole organism of an adult</tissue>
    </source>
</reference>
<evidence type="ECO:0000313" key="2">
    <source>
        <dbReference type="EMBL" id="RUS88813.1"/>
    </source>
</evidence>
<feature type="signal peptide" evidence="1">
    <location>
        <begin position="1"/>
        <end position="21"/>
    </location>
</feature>
<organism evidence="2 3">
    <name type="scientific">Elysia chlorotica</name>
    <name type="common">Eastern emerald elysia</name>
    <name type="synonym">Sea slug</name>
    <dbReference type="NCBI Taxonomy" id="188477"/>
    <lineage>
        <taxon>Eukaryota</taxon>
        <taxon>Metazoa</taxon>
        <taxon>Spiralia</taxon>
        <taxon>Lophotrochozoa</taxon>
        <taxon>Mollusca</taxon>
        <taxon>Gastropoda</taxon>
        <taxon>Heterobranchia</taxon>
        <taxon>Euthyneura</taxon>
        <taxon>Panpulmonata</taxon>
        <taxon>Sacoglossa</taxon>
        <taxon>Placobranchoidea</taxon>
        <taxon>Plakobranchidae</taxon>
        <taxon>Elysia</taxon>
    </lineage>
</organism>
<dbReference type="Proteomes" id="UP000271974">
    <property type="component" value="Unassembled WGS sequence"/>
</dbReference>
<evidence type="ECO:0000313" key="3">
    <source>
        <dbReference type="Proteomes" id="UP000271974"/>
    </source>
</evidence>
<proteinExistence type="predicted"/>
<gene>
    <name evidence="2" type="ORF">EGW08_003443</name>
</gene>
<sequence length="141" mass="15696">MKTSLICLFLLLAWTIAASWAEDEDGDGDGCAHGCQVSCVFPSDTCKHMSRRFQKPCLEDLEFCVLTCTKRCECARQCKERTIQEGRVEGGFDACVDECFEASMKGVHPPQSKREKKVTESDVMPMLHPGMLLSGEMGHLD</sequence>
<dbReference type="EMBL" id="RQTK01000073">
    <property type="protein sequence ID" value="RUS88813.1"/>
    <property type="molecule type" value="Genomic_DNA"/>
</dbReference>
<comment type="caution">
    <text evidence="2">The sequence shown here is derived from an EMBL/GenBank/DDBJ whole genome shotgun (WGS) entry which is preliminary data.</text>
</comment>
<dbReference type="AlphaFoldDB" id="A0A433U4S9"/>
<name>A0A433U4S9_ELYCH</name>
<evidence type="ECO:0000256" key="1">
    <source>
        <dbReference type="SAM" id="SignalP"/>
    </source>
</evidence>
<protein>
    <submittedName>
        <fullName evidence="2">Uncharacterized protein</fullName>
    </submittedName>
</protein>